<gene>
    <name evidence="7" type="primary">dom34</name>
    <name evidence="7" type="ORF">EHP00_223</name>
</gene>
<dbReference type="PANTHER" id="PTHR10853">
    <property type="entry name" value="PELOTA"/>
    <property type="match status" value="1"/>
</dbReference>
<dbReference type="OrthoDB" id="10249111at2759"/>
<comment type="subcellular location">
    <subcellularLocation>
        <location evidence="2">Cytoplasm</location>
    </subcellularLocation>
</comment>
<dbReference type="InterPro" id="IPR058547">
    <property type="entry name" value="Pelota_N"/>
</dbReference>
<evidence type="ECO:0000313" key="8">
    <source>
        <dbReference type="Proteomes" id="UP000192758"/>
    </source>
</evidence>
<sequence length="343" mass="39360">MIIYKNETKDSNSHGKIALCTTNTEDCFCISQILQENDKINSKTTRKVSFDGGKTQKKIKISLEIQLESFSADLEHGILYLKGKVSKENEFVSLGSYHTLNIEIEQKFTIEKNNWTSFELKLLKDATKISPEVLFLIFYENTCNFMSFGNSQNKVISKCDVNKKNFKPILNTLLLHINNYKTNVVVSCFKTAEQFCVYAYKQNKIELNFIQLSSDLKNAPASKIVSKVILNPAYKEIFANCKYYKDILECKKYLNKIKEGNEKTFLGFKELKEAFDYGAIENLFITDILYRPSSLEKRKVIERLINEALSFRAKIFVVPVENEVGEELDKLGGIAGTLSFTYK</sequence>
<dbReference type="VEuPathDB" id="MicrosporidiaDB:EHP00_223"/>
<evidence type="ECO:0000256" key="4">
    <source>
        <dbReference type="ARBA" id="ARBA00022490"/>
    </source>
</evidence>
<dbReference type="Gene3D" id="2.30.30.870">
    <property type="entry name" value="Pelota, domain A"/>
    <property type="match status" value="1"/>
</dbReference>
<protein>
    <submittedName>
        <fullName evidence="7">Dom34</fullName>
    </submittedName>
</protein>
<evidence type="ECO:0000313" key="7">
    <source>
        <dbReference type="EMBL" id="OQS54870.1"/>
    </source>
</evidence>
<dbReference type="PANTHER" id="PTHR10853:SF0">
    <property type="entry name" value="PROTEIN PELOTA HOMOLOG"/>
    <property type="match status" value="1"/>
</dbReference>
<reference evidence="7 8" key="1">
    <citation type="journal article" date="2017" name="Environ. Microbiol.">
        <title>Decay of the glycolytic pathway and adaptation to intranuclear parasitism within Enterocytozoonidae microsporidia.</title>
        <authorList>
            <person name="Wiredu Boakye D."/>
            <person name="Jaroenlak P."/>
            <person name="Prachumwat A."/>
            <person name="Williams T.A."/>
            <person name="Bateman K.S."/>
            <person name="Itsathitphaisarn O."/>
            <person name="Sritunyalucksana K."/>
            <person name="Paszkiewicz K.H."/>
            <person name="Moore K.A."/>
            <person name="Stentiford G.D."/>
            <person name="Williams B.A."/>
        </authorList>
    </citation>
    <scope>NUCLEOTIDE SEQUENCE [LARGE SCALE GENOMIC DNA]</scope>
    <source>
        <strain evidence="7 8">TH1</strain>
    </source>
</reference>
<dbReference type="EMBL" id="MNPJ01000016">
    <property type="protein sequence ID" value="OQS54870.1"/>
    <property type="molecule type" value="Genomic_DNA"/>
</dbReference>
<keyword evidence="8" id="KW-1185">Reference proteome</keyword>
<evidence type="ECO:0000256" key="5">
    <source>
        <dbReference type="ARBA" id="ARBA00022723"/>
    </source>
</evidence>
<dbReference type="GO" id="GO:0071025">
    <property type="term" value="P:RNA surveillance"/>
    <property type="evidence" value="ECO:0007669"/>
    <property type="project" value="InterPro"/>
</dbReference>
<dbReference type="SUPFAM" id="SSF55315">
    <property type="entry name" value="L30e-like"/>
    <property type="match status" value="1"/>
</dbReference>
<dbReference type="SMART" id="SM01194">
    <property type="entry name" value="eRF1_1"/>
    <property type="match status" value="1"/>
</dbReference>
<evidence type="ECO:0000256" key="1">
    <source>
        <dbReference type="ARBA" id="ARBA00001968"/>
    </source>
</evidence>
<comment type="caution">
    <text evidence="7">The sequence shown here is derived from an EMBL/GenBank/DDBJ whole genome shotgun (WGS) entry which is preliminary data.</text>
</comment>
<keyword evidence="4" id="KW-0963">Cytoplasm</keyword>
<comment type="cofactor">
    <cofactor evidence="1">
        <name>a divalent metal cation</name>
        <dbReference type="ChEBI" id="CHEBI:60240"/>
    </cofactor>
</comment>
<dbReference type="InterPro" id="IPR029064">
    <property type="entry name" value="Ribosomal_eL30-like_sf"/>
</dbReference>
<dbReference type="Pfam" id="PF03465">
    <property type="entry name" value="eRF1_3"/>
    <property type="match status" value="1"/>
</dbReference>
<dbReference type="STRING" id="646526.A0A1W0E6I8"/>
<dbReference type="Pfam" id="PF26356">
    <property type="entry name" value="Pelota_N"/>
    <property type="match status" value="1"/>
</dbReference>
<dbReference type="AlphaFoldDB" id="A0A1W0E6I8"/>
<dbReference type="InterPro" id="IPR005142">
    <property type="entry name" value="eRF1_3"/>
</dbReference>
<feature type="domain" description="eRF1/Pelota-like N-terminal" evidence="6">
    <location>
        <begin position="1"/>
        <end position="128"/>
    </location>
</feature>
<dbReference type="GO" id="GO:0070651">
    <property type="term" value="P:nonfunctional rRNA decay"/>
    <property type="evidence" value="ECO:0007669"/>
    <property type="project" value="TreeGrafter"/>
</dbReference>
<comment type="similarity">
    <text evidence="3">Belongs to the eukaryotic release factor 1 family. Pelota subfamily.</text>
</comment>
<name>A0A1W0E6I8_9MICR</name>
<dbReference type="GO" id="GO:0005737">
    <property type="term" value="C:cytoplasm"/>
    <property type="evidence" value="ECO:0007669"/>
    <property type="project" value="UniProtKB-SubCell"/>
</dbReference>
<dbReference type="Gene3D" id="3.30.1330.30">
    <property type="match status" value="1"/>
</dbReference>
<keyword evidence="5" id="KW-0479">Metal-binding</keyword>
<dbReference type="GO" id="GO:0032790">
    <property type="term" value="P:ribosome disassembly"/>
    <property type="evidence" value="ECO:0007669"/>
    <property type="project" value="TreeGrafter"/>
</dbReference>
<evidence type="ECO:0000259" key="6">
    <source>
        <dbReference type="SMART" id="SM01194"/>
    </source>
</evidence>
<dbReference type="GO" id="GO:0070966">
    <property type="term" value="P:nuclear-transcribed mRNA catabolic process, no-go decay"/>
    <property type="evidence" value="ECO:0007669"/>
    <property type="project" value="InterPro"/>
</dbReference>
<accession>A0A1W0E6I8</accession>
<proteinExistence type="inferred from homology"/>
<dbReference type="SUPFAM" id="SSF159065">
    <property type="entry name" value="Dom34/Pelota N-terminal domain-like"/>
    <property type="match status" value="1"/>
</dbReference>
<dbReference type="GO" id="GO:0070481">
    <property type="term" value="P:nuclear-transcribed mRNA catabolic process, non-stop decay"/>
    <property type="evidence" value="ECO:0007669"/>
    <property type="project" value="InterPro"/>
</dbReference>
<evidence type="ECO:0000256" key="3">
    <source>
        <dbReference type="ARBA" id="ARBA00009504"/>
    </source>
</evidence>
<organism evidence="7 8">
    <name type="scientific">Ecytonucleospora hepatopenaei</name>
    <dbReference type="NCBI Taxonomy" id="646526"/>
    <lineage>
        <taxon>Eukaryota</taxon>
        <taxon>Fungi</taxon>
        <taxon>Fungi incertae sedis</taxon>
        <taxon>Microsporidia</taxon>
        <taxon>Enterocytozoonidae</taxon>
        <taxon>Ecytonucleospora</taxon>
    </lineage>
</organism>
<dbReference type="Proteomes" id="UP000192758">
    <property type="component" value="Unassembled WGS sequence"/>
</dbReference>
<dbReference type="InterPro" id="IPR038069">
    <property type="entry name" value="Pelota/DOM34_N"/>
</dbReference>
<dbReference type="InterPro" id="IPR005140">
    <property type="entry name" value="eRF1_Pelota-like_N"/>
</dbReference>
<dbReference type="GO" id="GO:0046872">
    <property type="term" value="F:metal ion binding"/>
    <property type="evidence" value="ECO:0007669"/>
    <property type="project" value="UniProtKB-KW"/>
</dbReference>
<evidence type="ECO:0000256" key="2">
    <source>
        <dbReference type="ARBA" id="ARBA00004496"/>
    </source>
</evidence>
<dbReference type="InterPro" id="IPR004405">
    <property type="entry name" value="TF_pelota"/>
</dbReference>